<evidence type="ECO:0000256" key="11">
    <source>
        <dbReference type="ARBA" id="ARBA00038053"/>
    </source>
</evidence>
<feature type="transmembrane region" description="Helical" evidence="18">
    <location>
        <begin position="193"/>
        <end position="210"/>
    </location>
</feature>
<comment type="function">
    <text evidence="16">Peptidoglycan polymerase that is essential for cell division.</text>
</comment>
<dbReference type="PANTHER" id="PTHR30474:SF2">
    <property type="entry name" value="PEPTIDOGLYCAN GLYCOSYLTRANSFERASE FTSW-RELATED"/>
    <property type="match status" value="1"/>
</dbReference>
<dbReference type="GO" id="GO:0009252">
    <property type="term" value="P:peptidoglycan biosynthetic process"/>
    <property type="evidence" value="ECO:0007669"/>
    <property type="project" value="UniProtKB-KW"/>
</dbReference>
<dbReference type="GO" id="GO:0005886">
    <property type="term" value="C:plasma membrane"/>
    <property type="evidence" value="ECO:0007669"/>
    <property type="project" value="TreeGrafter"/>
</dbReference>
<dbReference type="GO" id="GO:0008360">
    <property type="term" value="P:regulation of cell shape"/>
    <property type="evidence" value="ECO:0007669"/>
    <property type="project" value="UniProtKB-KW"/>
</dbReference>
<keyword evidence="7 18" id="KW-1133">Transmembrane helix</keyword>
<evidence type="ECO:0000256" key="7">
    <source>
        <dbReference type="ARBA" id="ARBA00022989"/>
    </source>
</evidence>
<dbReference type="Pfam" id="PF01098">
    <property type="entry name" value="FTSW_RODA_SPOVE"/>
    <property type="match status" value="1"/>
</dbReference>
<dbReference type="GO" id="GO:0051301">
    <property type="term" value="P:cell division"/>
    <property type="evidence" value="ECO:0007669"/>
    <property type="project" value="InterPro"/>
</dbReference>
<keyword evidence="4 18" id="KW-0812">Transmembrane</keyword>
<dbReference type="EC" id="2.4.99.28" evidence="14"/>
<keyword evidence="2" id="KW-0328">Glycosyltransferase</keyword>
<dbReference type="GO" id="GO:0015648">
    <property type="term" value="F:lipid-linked peptidoglycan transporter activity"/>
    <property type="evidence" value="ECO:0007669"/>
    <property type="project" value="TreeGrafter"/>
</dbReference>
<feature type="transmembrane region" description="Helical" evidence="18">
    <location>
        <begin position="158"/>
        <end position="181"/>
    </location>
</feature>
<gene>
    <name evidence="19" type="ORF">LKD22_06335</name>
</gene>
<evidence type="ECO:0000256" key="14">
    <source>
        <dbReference type="ARBA" id="ARBA00044770"/>
    </source>
</evidence>
<feature type="transmembrane region" description="Helical" evidence="18">
    <location>
        <begin position="96"/>
        <end position="118"/>
    </location>
</feature>
<feature type="compositionally biased region" description="Polar residues" evidence="17">
    <location>
        <begin position="1"/>
        <end position="11"/>
    </location>
</feature>
<evidence type="ECO:0000313" key="20">
    <source>
        <dbReference type="Proteomes" id="UP001298753"/>
    </source>
</evidence>
<dbReference type="PANTHER" id="PTHR30474">
    <property type="entry name" value="CELL CYCLE PROTEIN"/>
    <property type="match status" value="1"/>
</dbReference>
<dbReference type="Proteomes" id="UP001298753">
    <property type="component" value="Unassembled WGS sequence"/>
</dbReference>
<evidence type="ECO:0000256" key="15">
    <source>
        <dbReference type="ARBA" id="ARBA00049902"/>
    </source>
</evidence>
<dbReference type="RefSeq" id="WP_215705637.1">
    <property type="nucleotide sequence ID" value="NZ_DBEZNG010000004.1"/>
</dbReference>
<evidence type="ECO:0000256" key="3">
    <source>
        <dbReference type="ARBA" id="ARBA00022679"/>
    </source>
</evidence>
<evidence type="ECO:0000256" key="12">
    <source>
        <dbReference type="ARBA" id="ARBA00041185"/>
    </source>
</evidence>
<protein>
    <recommendedName>
        <fullName evidence="12">Probable peptidoglycan glycosyltransferase FtsW</fullName>
        <ecNumber evidence="14">2.4.99.28</ecNumber>
    </recommendedName>
    <alternativeName>
        <fullName evidence="13">Cell division protein FtsW</fullName>
    </alternativeName>
    <alternativeName>
        <fullName evidence="10">Cell wall polymerase</fullName>
    </alternativeName>
    <alternativeName>
        <fullName evidence="9">Peptidoglycan polymerase</fullName>
    </alternativeName>
</protein>
<feature type="compositionally biased region" description="Basic and acidic residues" evidence="17">
    <location>
        <begin position="32"/>
        <end position="43"/>
    </location>
</feature>
<feature type="transmembrane region" description="Helical" evidence="18">
    <location>
        <begin position="314"/>
        <end position="340"/>
    </location>
</feature>
<evidence type="ECO:0000256" key="8">
    <source>
        <dbReference type="ARBA" id="ARBA00023136"/>
    </source>
</evidence>
<sequence length="422" mass="46534">MASTTGKTNPQYRPASRRPMPRNAPSGKPARPSREPVPQERYRTGTAKPKRRRMRSMKAHIWDTGVFFSVLLLLITGLIALFSASYTNAMFYKGSATYFIMRQGIFAAIGLAAMIALSKFPYRMYAGIHNIIMWISVALLILVAIPGIGTSINNARRWLFGFQPSEIAKLTVIICFSYWVARDPKSVRSVKTMVQPYGLLLAMYIGLLYLEPHTSAMVIICGIGVIILLAGGMRLWYFAPILGLGAGAVAVFYVAFPHVRTRFEVWLNPFSDMADKGLQGSMSQIAIGSGGLLGRGLGNGLQKQLYLPEPHNDFIFATWCEEMGLIGALLVILLFAYLIYRGFRVARYAPDKFGSLLATGITAKLAIQTLMNLFVVTGIMPVTGAALPFFSYGGTALLLQLGEMGILLNISRYMRIDGRNQD</sequence>
<keyword evidence="8 18" id="KW-0472">Membrane</keyword>
<feature type="transmembrane region" description="Helical" evidence="18">
    <location>
        <begin position="389"/>
        <end position="410"/>
    </location>
</feature>
<feature type="transmembrane region" description="Helical" evidence="18">
    <location>
        <begin position="361"/>
        <end position="383"/>
    </location>
</feature>
<feature type="transmembrane region" description="Helical" evidence="18">
    <location>
        <begin position="130"/>
        <end position="152"/>
    </location>
</feature>
<comment type="caution">
    <text evidence="19">The sequence shown here is derived from an EMBL/GenBank/DDBJ whole genome shotgun (WGS) entry which is preliminary data.</text>
</comment>
<keyword evidence="5" id="KW-0133">Cell shape</keyword>
<dbReference type="InterPro" id="IPR001182">
    <property type="entry name" value="FtsW/RodA"/>
</dbReference>
<evidence type="ECO:0000256" key="9">
    <source>
        <dbReference type="ARBA" id="ARBA00032370"/>
    </source>
</evidence>
<evidence type="ECO:0000256" key="10">
    <source>
        <dbReference type="ARBA" id="ARBA00033270"/>
    </source>
</evidence>
<dbReference type="GeneID" id="98660156"/>
<proteinExistence type="inferred from homology"/>
<organism evidence="19 20">
    <name type="scientific">Agathobaculum butyriciproducens</name>
    <dbReference type="NCBI Taxonomy" id="1628085"/>
    <lineage>
        <taxon>Bacteria</taxon>
        <taxon>Bacillati</taxon>
        <taxon>Bacillota</taxon>
        <taxon>Clostridia</taxon>
        <taxon>Eubacteriales</taxon>
        <taxon>Butyricicoccaceae</taxon>
        <taxon>Agathobaculum</taxon>
    </lineage>
</organism>
<feature type="region of interest" description="Disordered" evidence="17">
    <location>
        <begin position="1"/>
        <end position="53"/>
    </location>
</feature>
<dbReference type="GO" id="GO:0032153">
    <property type="term" value="C:cell division site"/>
    <property type="evidence" value="ECO:0007669"/>
    <property type="project" value="TreeGrafter"/>
</dbReference>
<evidence type="ECO:0000256" key="1">
    <source>
        <dbReference type="ARBA" id="ARBA00004141"/>
    </source>
</evidence>
<evidence type="ECO:0000256" key="2">
    <source>
        <dbReference type="ARBA" id="ARBA00022676"/>
    </source>
</evidence>
<dbReference type="EMBL" id="JAJEPX010000014">
    <property type="protein sequence ID" value="MCC2176742.1"/>
    <property type="molecule type" value="Genomic_DNA"/>
</dbReference>
<feature type="transmembrane region" description="Helical" evidence="18">
    <location>
        <begin position="216"/>
        <end position="232"/>
    </location>
</feature>
<accession>A0AAW4VV04</accession>
<evidence type="ECO:0000256" key="16">
    <source>
        <dbReference type="ARBA" id="ARBA00049966"/>
    </source>
</evidence>
<keyword evidence="6" id="KW-0573">Peptidoglycan synthesis</keyword>
<evidence type="ECO:0000256" key="5">
    <source>
        <dbReference type="ARBA" id="ARBA00022960"/>
    </source>
</evidence>
<comment type="catalytic activity">
    <reaction evidence="15">
        <text>[GlcNAc-(1-&gt;4)-Mur2Ac(oyl-L-Ala-gamma-D-Glu-L-Lys-D-Ala-D-Ala)](n)-di-trans,octa-cis-undecaprenyl diphosphate + beta-D-GlcNAc-(1-&gt;4)-Mur2Ac(oyl-L-Ala-gamma-D-Glu-L-Lys-D-Ala-D-Ala)-di-trans,octa-cis-undecaprenyl diphosphate = [GlcNAc-(1-&gt;4)-Mur2Ac(oyl-L-Ala-gamma-D-Glu-L-Lys-D-Ala-D-Ala)](n+1)-di-trans,octa-cis-undecaprenyl diphosphate + di-trans,octa-cis-undecaprenyl diphosphate + H(+)</text>
        <dbReference type="Rhea" id="RHEA:23708"/>
        <dbReference type="Rhea" id="RHEA-COMP:9602"/>
        <dbReference type="Rhea" id="RHEA-COMP:9603"/>
        <dbReference type="ChEBI" id="CHEBI:15378"/>
        <dbReference type="ChEBI" id="CHEBI:58405"/>
        <dbReference type="ChEBI" id="CHEBI:60033"/>
        <dbReference type="ChEBI" id="CHEBI:78435"/>
        <dbReference type="EC" id="2.4.99.28"/>
    </reaction>
</comment>
<keyword evidence="20" id="KW-1185">Reference proteome</keyword>
<evidence type="ECO:0000256" key="6">
    <source>
        <dbReference type="ARBA" id="ARBA00022984"/>
    </source>
</evidence>
<comment type="similarity">
    <text evidence="11">Belongs to the SEDS family. FtsW subfamily.</text>
</comment>
<dbReference type="GO" id="GO:0008955">
    <property type="term" value="F:peptidoglycan glycosyltransferase activity"/>
    <property type="evidence" value="ECO:0007669"/>
    <property type="project" value="UniProtKB-EC"/>
</dbReference>
<evidence type="ECO:0000313" key="19">
    <source>
        <dbReference type="EMBL" id="MCC2176742.1"/>
    </source>
</evidence>
<comment type="subcellular location">
    <subcellularLocation>
        <location evidence="1">Membrane</location>
        <topology evidence="1">Multi-pass membrane protein</topology>
    </subcellularLocation>
</comment>
<evidence type="ECO:0000256" key="13">
    <source>
        <dbReference type="ARBA" id="ARBA00041418"/>
    </source>
</evidence>
<evidence type="ECO:0000256" key="17">
    <source>
        <dbReference type="SAM" id="MobiDB-lite"/>
    </source>
</evidence>
<dbReference type="AlphaFoldDB" id="A0AAW4VV04"/>
<evidence type="ECO:0000256" key="18">
    <source>
        <dbReference type="SAM" id="Phobius"/>
    </source>
</evidence>
<feature type="transmembrane region" description="Helical" evidence="18">
    <location>
        <begin position="237"/>
        <end position="256"/>
    </location>
</feature>
<keyword evidence="3" id="KW-0808">Transferase</keyword>
<name>A0AAW4VV04_9FIRM</name>
<reference evidence="19 20" key="1">
    <citation type="submission" date="2021-10" db="EMBL/GenBank/DDBJ databases">
        <title>Anaerobic single-cell dispensing facilitates the cultivation of human gut bacteria.</title>
        <authorList>
            <person name="Afrizal A."/>
        </authorList>
    </citation>
    <scope>NUCLEOTIDE SEQUENCE [LARGE SCALE GENOMIC DNA]</scope>
    <source>
        <strain evidence="19 20">CLA-AA-H270</strain>
    </source>
</reference>
<evidence type="ECO:0000256" key="4">
    <source>
        <dbReference type="ARBA" id="ARBA00022692"/>
    </source>
</evidence>
<feature type="transmembrane region" description="Helical" evidence="18">
    <location>
        <begin position="61"/>
        <end position="84"/>
    </location>
</feature>